<reference evidence="6 7" key="1">
    <citation type="journal article" date="2018" name="Science">
        <title>The opium poppy genome and morphinan production.</title>
        <authorList>
            <person name="Guo L."/>
            <person name="Winzer T."/>
            <person name="Yang X."/>
            <person name="Li Y."/>
            <person name="Ning Z."/>
            <person name="He Z."/>
            <person name="Teodor R."/>
            <person name="Lu Y."/>
            <person name="Bowser T.A."/>
            <person name="Graham I.A."/>
            <person name="Ye K."/>
        </authorList>
    </citation>
    <scope>NUCLEOTIDE SEQUENCE [LARGE SCALE GENOMIC DNA]</scope>
    <source>
        <strain evidence="7">cv. HN1</strain>
        <tissue evidence="6">Leaves</tissue>
    </source>
</reference>
<accession>A0A4Y7JKY6</accession>
<dbReference type="GO" id="GO:0000785">
    <property type="term" value="C:chromatin"/>
    <property type="evidence" value="ECO:0007669"/>
    <property type="project" value="TreeGrafter"/>
</dbReference>
<dbReference type="Proteomes" id="UP000316621">
    <property type="component" value="Chromosome 5"/>
</dbReference>
<name>A0A4Y7JKY6_PAPSO</name>
<keyword evidence="3" id="KW-0862">Zinc</keyword>
<dbReference type="Gramene" id="RZC60335">
    <property type="protein sequence ID" value="RZC60335"/>
    <property type="gene ID" value="C5167_022113"/>
</dbReference>
<evidence type="ECO:0000256" key="4">
    <source>
        <dbReference type="PROSITE-ProRule" id="PRU00452"/>
    </source>
</evidence>
<evidence type="ECO:0000313" key="6">
    <source>
        <dbReference type="EMBL" id="RZC60335.1"/>
    </source>
</evidence>
<dbReference type="PROSITE" id="PS51044">
    <property type="entry name" value="ZF_SP_RING"/>
    <property type="match status" value="1"/>
</dbReference>
<dbReference type="PANTHER" id="PTHR10782">
    <property type="entry name" value="ZINC FINGER MIZ DOMAIN-CONTAINING PROTEIN"/>
    <property type="match status" value="1"/>
</dbReference>
<gene>
    <name evidence="6" type="ORF">C5167_022113</name>
</gene>
<organism evidence="6 7">
    <name type="scientific">Papaver somniferum</name>
    <name type="common">Opium poppy</name>
    <dbReference type="NCBI Taxonomy" id="3469"/>
    <lineage>
        <taxon>Eukaryota</taxon>
        <taxon>Viridiplantae</taxon>
        <taxon>Streptophyta</taxon>
        <taxon>Embryophyta</taxon>
        <taxon>Tracheophyta</taxon>
        <taxon>Spermatophyta</taxon>
        <taxon>Magnoliopsida</taxon>
        <taxon>Ranunculales</taxon>
        <taxon>Papaveraceae</taxon>
        <taxon>Papaveroideae</taxon>
        <taxon>Papaver</taxon>
    </lineage>
</organism>
<evidence type="ECO:0000256" key="3">
    <source>
        <dbReference type="ARBA" id="ARBA00022833"/>
    </source>
</evidence>
<dbReference type="SUPFAM" id="SSF57850">
    <property type="entry name" value="RING/U-box"/>
    <property type="match status" value="1"/>
</dbReference>
<dbReference type="AlphaFoldDB" id="A0A4Y7JKY6"/>
<dbReference type="PANTHER" id="PTHR10782:SF4">
    <property type="entry name" value="TONALLI, ISOFORM E"/>
    <property type="match status" value="1"/>
</dbReference>
<dbReference type="GO" id="GO:0008270">
    <property type="term" value="F:zinc ion binding"/>
    <property type="evidence" value="ECO:0007669"/>
    <property type="project" value="UniProtKB-KW"/>
</dbReference>
<evidence type="ECO:0000259" key="5">
    <source>
        <dbReference type="PROSITE" id="PS51044"/>
    </source>
</evidence>
<dbReference type="EMBL" id="CM010719">
    <property type="protein sequence ID" value="RZC60335.1"/>
    <property type="molecule type" value="Genomic_DNA"/>
</dbReference>
<keyword evidence="1" id="KW-0479">Metal-binding</keyword>
<feature type="domain" description="SP-RING-type" evidence="5">
    <location>
        <begin position="218"/>
        <end position="300"/>
    </location>
</feature>
<dbReference type="Gene3D" id="3.30.40.10">
    <property type="entry name" value="Zinc/RING finger domain, C3HC4 (zinc finger)"/>
    <property type="match status" value="1"/>
</dbReference>
<protein>
    <recommendedName>
        <fullName evidence="5">SP-RING-type domain-containing protein</fullName>
    </recommendedName>
</protein>
<dbReference type="GO" id="GO:0016925">
    <property type="term" value="P:protein sumoylation"/>
    <property type="evidence" value="ECO:0007669"/>
    <property type="project" value="UniProtKB-ARBA"/>
</dbReference>
<evidence type="ECO:0000256" key="2">
    <source>
        <dbReference type="ARBA" id="ARBA00022771"/>
    </source>
</evidence>
<keyword evidence="7" id="KW-1185">Reference proteome</keyword>
<sequence>MCQQHLKNSTKRPSGFDHLLDIFLSNQNEIVLQDIVLKFPHEEVTLCVCRYSPKAAFTDLKKCQGDKCDSWLHKTCYPRNYCPYCYLDMMDGPFCEHTEALLPPTVLTKSDGKDIGRGTFAIRPVHDLRLKENAHQVQLWCMNLRDNAASGVQWPTECTLTVNNCSLPISPTGSASSHGDCDHDYFFGVSLVKVQSLEQVLEKIVVEPLEVAVNHSVPVPGVEMLTAKVSLTCPFNHSRITHPARFKQCGHLLDLIKFLQYAQASKKLVKWECPVCRKRYSFTDLISDGYLMPILAALPEEVNEIEVQHDASWRLIGRTTWNKPGPPYTQGVASASVAPAYTASTSETKDVNPLDDSLKVLESQYVASTGGGGVVHVSSAEEIRDVAAASVASASVGSTSETRDELAQHYGYQKAISEK</sequence>
<keyword evidence="2 4" id="KW-0863">Zinc-finger</keyword>
<dbReference type="GO" id="GO:0061665">
    <property type="term" value="F:SUMO ligase activity"/>
    <property type="evidence" value="ECO:0007669"/>
    <property type="project" value="TreeGrafter"/>
</dbReference>
<evidence type="ECO:0000256" key="1">
    <source>
        <dbReference type="ARBA" id="ARBA00022723"/>
    </source>
</evidence>
<dbReference type="Pfam" id="PF02891">
    <property type="entry name" value="zf-MIZ"/>
    <property type="match status" value="1"/>
</dbReference>
<evidence type="ECO:0000313" key="7">
    <source>
        <dbReference type="Proteomes" id="UP000316621"/>
    </source>
</evidence>
<dbReference type="InterPro" id="IPR013083">
    <property type="entry name" value="Znf_RING/FYVE/PHD"/>
</dbReference>
<dbReference type="InterPro" id="IPR004181">
    <property type="entry name" value="Znf_MIZ"/>
</dbReference>
<dbReference type="STRING" id="3469.A0A4Y7JKY6"/>
<proteinExistence type="predicted"/>